<dbReference type="Proteomes" id="UP001430953">
    <property type="component" value="Unassembled WGS sequence"/>
</dbReference>
<protein>
    <submittedName>
        <fullName evidence="1">Uncharacterized protein</fullName>
    </submittedName>
</protein>
<dbReference type="EMBL" id="JADYXP020000007">
    <property type="protein sequence ID" value="KAL0120980.1"/>
    <property type="molecule type" value="Genomic_DNA"/>
</dbReference>
<keyword evidence="2" id="KW-1185">Reference proteome</keyword>
<comment type="caution">
    <text evidence="1">The sequence shown here is derived from an EMBL/GenBank/DDBJ whole genome shotgun (WGS) entry which is preliminary data.</text>
</comment>
<gene>
    <name evidence="1" type="ORF">PUN28_008598</name>
</gene>
<evidence type="ECO:0000313" key="2">
    <source>
        <dbReference type="Proteomes" id="UP001430953"/>
    </source>
</evidence>
<organism evidence="1 2">
    <name type="scientific">Cardiocondyla obscurior</name>
    <dbReference type="NCBI Taxonomy" id="286306"/>
    <lineage>
        <taxon>Eukaryota</taxon>
        <taxon>Metazoa</taxon>
        <taxon>Ecdysozoa</taxon>
        <taxon>Arthropoda</taxon>
        <taxon>Hexapoda</taxon>
        <taxon>Insecta</taxon>
        <taxon>Pterygota</taxon>
        <taxon>Neoptera</taxon>
        <taxon>Endopterygota</taxon>
        <taxon>Hymenoptera</taxon>
        <taxon>Apocrita</taxon>
        <taxon>Aculeata</taxon>
        <taxon>Formicoidea</taxon>
        <taxon>Formicidae</taxon>
        <taxon>Myrmicinae</taxon>
        <taxon>Cardiocondyla</taxon>
    </lineage>
</organism>
<dbReference type="AlphaFoldDB" id="A0AAW2G0A7"/>
<sequence>MTQYANVEFIVARIFDIIFGLLCAERNNLLCELVRCADTFIYAYNTLKKKKNDNRTYIIIIKIKIKKIRSPRCWKVVLSSYRSSEVINKIRRDIDARKFRRRRSNRENWPGKSTRIIVVFGNLFALTKRSRFLADFLSRKFSPTINQRAIAEFFSFDVRQPIKINLKMTIYRLYSGLLLNLRHDFVSRRRVRCFVALHAFLFPCLFCDFKLQGGAVKSHDSIHHSLPSVSSSPVPAPNHKFRKSLNAVHRRLGKEDILKMIVVVLARDKINNREKYFKRFFANTAN</sequence>
<proteinExistence type="predicted"/>
<reference evidence="1 2" key="1">
    <citation type="submission" date="2023-03" db="EMBL/GenBank/DDBJ databases">
        <title>High recombination rates correlate with genetic variation in Cardiocondyla obscurior ants.</title>
        <authorList>
            <person name="Errbii M."/>
        </authorList>
    </citation>
    <scope>NUCLEOTIDE SEQUENCE [LARGE SCALE GENOMIC DNA]</scope>
    <source>
        <strain evidence="1">Alpha-2009</strain>
        <tissue evidence="1">Whole body</tissue>
    </source>
</reference>
<name>A0AAW2G0A7_9HYME</name>
<accession>A0AAW2G0A7</accession>
<evidence type="ECO:0000313" key="1">
    <source>
        <dbReference type="EMBL" id="KAL0120980.1"/>
    </source>
</evidence>